<organism evidence="6 7">
    <name type="scientific">Sphingobacterium litopenaei</name>
    <dbReference type="NCBI Taxonomy" id="2763500"/>
    <lineage>
        <taxon>Bacteria</taxon>
        <taxon>Pseudomonadati</taxon>
        <taxon>Bacteroidota</taxon>
        <taxon>Sphingobacteriia</taxon>
        <taxon>Sphingobacteriales</taxon>
        <taxon>Sphingobacteriaceae</taxon>
        <taxon>Sphingobacterium</taxon>
    </lineage>
</organism>
<dbReference type="Pfam" id="PF01327">
    <property type="entry name" value="Pep_deformylase"/>
    <property type="match status" value="1"/>
</dbReference>
<evidence type="ECO:0000256" key="3">
    <source>
        <dbReference type="ARBA" id="ARBA00022801"/>
    </source>
</evidence>
<protein>
    <recommendedName>
        <fullName evidence="4">Peptide deformylase</fullName>
        <shortName evidence="4">PDF</shortName>
        <ecNumber evidence="4">3.5.1.88</ecNumber>
    </recommendedName>
    <alternativeName>
        <fullName evidence="4">Polypeptide deformylase</fullName>
    </alternativeName>
</protein>
<dbReference type="InterPro" id="IPR012467">
    <property type="entry name" value="DUF1684"/>
</dbReference>
<dbReference type="Pfam" id="PF07920">
    <property type="entry name" value="DUF1684"/>
    <property type="match status" value="1"/>
</dbReference>
<comment type="caution">
    <text evidence="6">The sequence shown here is derived from an EMBL/GenBank/DDBJ whole genome shotgun (WGS) entry which is preliminary data.</text>
</comment>
<feature type="active site" evidence="4">
    <location>
        <position position="367"/>
    </location>
</feature>
<dbReference type="HAMAP" id="MF_00163">
    <property type="entry name" value="Pep_deformylase"/>
    <property type="match status" value="1"/>
</dbReference>
<dbReference type="NCBIfam" id="TIGR00079">
    <property type="entry name" value="pept_deformyl"/>
    <property type="match status" value="1"/>
</dbReference>
<dbReference type="CDD" id="cd00487">
    <property type="entry name" value="Pep_deformylase"/>
    <property type="match status" value="1"/>
</dbReference>
<evidence type="ECO:0000256" key="4">
    <source>
        <dbReference type="HAMAP-Rule" id="MF_00163"/>
    </source>
</evidence>
<feature type="binding site" evidence="4">
    <location>
        <position position="324"/>
    </location>
    <ligand>
        <name>Fe cation</name>
        <dbReference type="ChEBI" id="CHEBI:24875"/>
    </ligand>
</feature>
<dbReference type="Proteomes" id="UP000651271">
    <property type="component" value="Unassembled WGS sequence"/>
</dbReference>
<dbReference type="GO" id="GO:0042586">
    <property type="term" value="F:peptide deformylase activity"/>
    <property type="evidence" value="ECO:0007669"/>
    <property type="project" value="UniProtKB-EC"/>
</dbReference>
<reference evidence="6 7" key="1">
    <citation type="submission" date="2020-08" db="EMBL/GenBank/DDBJ databases">
        <title>Sphingobacterium sp. DN04309 isolated from aquaculture water.</title>
        <authorList>
            <person name="Zhang M."/>
        </authorList>
    </citation>
    <scope>NUCLEOTIDE SEQUENCE [LARGE SCALE GENOMIC DNA]</scope>
    <source>
        <strain evidence="6 7">DN04309</strain>
    </source>
</reference>
<dbReference type="RefSeq" id="WP_190302538.1">
    <property type="nucleotide sequence ID" value="NZ_JACOIJ010000025.1"/>
</dbReference>
<keyword evidence="4" id="KW-0648">Protein biosynthesis</keyword>
<keyword evidence="3 4" id="KW-0378">Hydrolase</keyword>
<dbReference type="EMBL" id="JACOIJ010000025">
    <property type="protein sequence ID" value="MBD1430320.1"/>
    <property type="molecule type" value="Genomic_DNA"/>
</dbReference>
<comment type="similarity">
    <text evidence="1 4">Belongs to the polypeptide deformylase family.</text>
</comment>
<dbReference type="Gene3D" id="3.90.45.10">
    <property type="entry name" value="Peptide deformylase"/>
    <property type="match status" value="1"/>
</dbReference>
<comment type="cofactor">
    <cofactor evidence="4">
        <name>Fe(2+)</name>
        <dbReference type="ChEBI" id="CHEBI:29033"/>
    </cofactor>
    <text evidence="4">Binds 1 Fe(2+) ion.</text>
</comment>
<keyword evidence="4" id="KW-0408">Iron</keyword>
<feature type="chain" id="PRO_5047484877" description="Peptide deformylase" evidence="5">
    <location>
        <begin position="19"/>
        <end position="406"/>
    </location>
</feature>
<dbReference type="EC" id="3.5.1.88" evidence="4"/>
<dbReference type="PANTHER" id="PTHR10458">
    <property type="entry name" value="PEPTIDE DEFORMYLASE"/>
    <property type="match status" value="1"/>
</dbReference>
<name>A0ABR7YG74_9SPHI</name>
<sequence length="406" mass="46789">MRFILYLLLFLLPFGSKAQTYQQKIDSYRNEIKSKFEKDTFGPLRKENIGYLDYYTANENFVVQADVEILFGEKPFRMPTYDGTSNDYKRYALLHFEILGEKHTLTAYQSAAIFQNPQYKDYLFLPFIDETNEFETYTGGRYIELDASKVVNGKITIDFNKAYNPYCAYSSGYRCPKPPAENILQTHILAGEKAYKGPKNERPVNKAMAKNFTEKEKAIISSGDVSSKMHVYLNTDEKELAILKATSQDIKIDDPLLEILEKRMLATVQAPEHAGVGIAAPQVGINKNLIWVQRFDKAGEPFEFFINPKIIWRSKLTRLGAEGCLSIPDRRDDVTRSYVIRLQYWDKNGNVIEENIEGFTAVIFQHEVDHLYGILYPDRLEEQAANQKIELNEKLKFSIENGNIRP</sequence>
<keyword evidence="2 4" id="KW-0479">Metal-binding</keyword>
<dbReference type="PANTHER" id="PTHR10458:SF22">
    <property type="entry name" value="PEPTIDE DEFORMYLASE"/>
    <property type="match status" value="1"/>
</dbReference>
<feature type="signal peptide" evidence="5">
    <location>
        <begin position="1"/>
        <end position="18"/>
    </location>
</feature>
<accession>A0ABR7YG74</accession>
<evidence type="ECO:0000313" key="7">
    <source>
        <dbReference type="Proteomes" id="UP000651271"/>
    </source>
</evidence>
<evidence type="ECO:0000313" key="6">
    <source>
        <dbReference type="EMBL" id="MBD1430320.1"/>
    </source>
</evidence>
<feature type="binding site" evidence="4">
    <location>
        <position position="370"/>
    </location>
    <ligand>
        <name>Fe cation</name>
        <dbReference type="ChEBI" id="CHEBI:24875"/>
    </ligand>
</feature>
<dbReference type="SUPFAM" id="SSF56420">
    <property type="entry name" value="Peptide deformylase"/>
    <property type="match status" value="1"/>
</dbReference>
<dbReference type="PRINTS" id="PR01576">
    <property type="entry name" value="PDEFORMYLASE"/>
</dbReference>
<comment type="function">
    <text evidence="4">Removes the formyl group from the N-terminal Met of newly synthesized proteins. Requires at least a dipeptide for an efficient rate of reaction. N-terminal L-methionine is a prerequisite for activity but the enzyme has broad specificity at other positions.</text>
</comment>
<keyword evidence="7" id="KW-1185">Reference proteome</keyword>
<dbReference type="InterPro" id="IPR036821">
    <property type="entry name" value="Peptide_deformylase_sf"/>
</dbReference>
<dbReference type="InterPro" id="IPR023635">
    <property type="entry name" value="Peptide_deformylase"/>
</dbReference>
<comment type="catalytic activity">
    <reaction evidence="4">
        <text>N-terminal N-formyl-L-methionyl-[peptide] + H2O = N-terminal L-methionyl-[peptide] + formate</text>
        <dbReference type="Rhea" id="RHEA:24420"/>
        <dbReference type="Rhea" id="RHEA-COMP:10639"/>
        <dbReference type="Rhea" id="RHEA-COMP:10640"/>
        <dbReference type="ChEBI" id="CHEBI:15377"/>
        <dbReference type="ChEBI" id="CHEBI:15740"/>
        <dbReference type="ChEBI" id="CHEBI:49298"/>
        <dbReference type="ChEBI" id="CHEBI:64731"/>
        <dbReference type="EC" id="3.5.1.88"/>
    </reaction>
</comment>
<evidence type="ECO:0000256" key="2">
    <source>
        <dbReference type="ARBA" id="ARBA00022723"/>
    </source>
</evidence>
<feature type="binding site" evidence="4">
    <location>
        <position position="366"/>
    </location>
    <ligand>
        <name>Fe cation</name>
        <dbReference type="ChEBI" id="CHEBI:24875"/>
    </ligand>
</feature>
<gene>
    <name evidence="4 6" type="primary">def</name>
    <name evidence="6" type="ORF">H8B04_12210</name>
</gene>
<evidence type="ECO:0000256" key="5">
    <source>
        <dbReference type="SAM" id="SignalP"/>
    </source>
</evidence>
<proteinExistence type="inferred from homology"/>
<keyword evidence="5" id="KW-0732">Signal</keyword>
<evidence type="ECO:0000256" key="1">
    <source>
        <dbReference type="ARBA" id="ARBA00010759"/>
    </source>
</evidence>